<gene>
    <name evidence="4" type="ORF">C0Q70_09744</name>
</gene>
<dbReference type="Proteomes" id="UP000245119">
    <property type="component" value="Linkage Group LG5"/>
</dbReference>
<evidence type="ECO:0000256" key="1">
    <source>
        <dbReference type="ARBA" id="ARBA00022441"/>
    </source>
</evidence>
<dbReference type="Pfam" id="PF24681">
    <property type="entry name" value="Kelch_KLHDC2_KLHL20_DRC7"/>
    <property type="match status" value="1"/>
</dbReference>
<dbReference type="EMBL" id="PZQS01000005">
    <property type="protein sequence ID" value="PVD30478.1"/>
    <property type="molecule type" value="Genomic_DNA"/>
</dbReference>
<dbReference type="PANTHER" id="PTHR24412:SF489">
    <property type="entry name" value="RING FINGER DOMAIN AND KELCH REPEAT-CONTAINING PROTEIN DDB_G0271372"/>
    <property type="match status" value="1"/>
</dbReference>
<dbReference type="PANTHER" id="PTHR24412">
    <property type="entry name" value="KELCH PROTEIN"/>
    <property type="match status" value="1"/>
</dbReference>
<dbReference type="SMART" id="SM00612">
    <property type="entry name" value="Kelch"/>
    <property type="match status" value="4"/>
</dbReference>
<dbReference type="Pfam" id="PF01344">
    <property type="entry name" value="Kelch_1"/>
    <property type="match status" value="1"/>
</dbReference>
<keyword evidence="2" id="KW-0677">Repeat</keyword>
<evidence type="ECO:0000259" key="3">
    <source>
        <dbReference type="Pfam" id="PF07707"/>
    </source>
</evidence>
<dbReference type="InterPro" id="IPR011705">
    <property type="entry name" value="BACK"/>
</dbReference>
<dbReference type="Gene3D" id="1.25.40.420">
    <property type="match status" value="1"/>
</dbReference>
<evidence type="ECO:0000313" key="4">
    <source>
        <dbReference type="EMBL" id="PVD30478.1"/>
    </source>
</evidence>
<accession>A0A2T7PAP3</accession>
<keyword evidence="5" id="KW-1185">Reference proteome</keyword>
<dbReference type="Gene3D" id="2.120.10.80">
    <property type="entry name" value="Kelch-type beta propeller"/>
    <property type="match status" value="1"/>
</dbReference>
<dbReference type="InterPro" id="IPR006652">
    <property type="entry name" value="Kelch_1"/>
</dbReference>
<evidence type="ECO:0000256" key="2">
    <source>
        <dbReference type="ARBA" id="ARBA00022737"/>
    </source>
</evidence>
<dbReference type="InterPro" id="IPR015915">
    <property type="entry name" value="Kelch-typ_b-propeller"/>
</dbReference>
<feature type="non-terminal residue" evidence="4">
    <location>
        <position position="285"/>
    </location>
</feature>
<keyword evidence="1" id="KW-0880">Kelch repeat</keyword>
<proteinExistence type="predicted"/>
<dbReference type="OrthoDB" id="45365at2759"/>
<sequence length="285" mass="32170">VRKEEEVYTAVMRWLEFDPEGRVEDMVKIMENVRLPLVQWEFLMGKVSKHKLFTNNEQCRHYFQVCLYVYMVNRKNKNVNIIFLSLFFSGGETTNRDILCRLESFNPITNKTKQLTPMPTIRRSLSVVVIEKMLYAIGGSDGTSAINTVEMYNTEKDTWMPRAGLCEPRASLSAAAVDDKIFALGGHNGLNALRSVEIYDVDTNSWSATTEMLSSRSMAAAVSIHSQIFILGGYDGSMDLSSAEVLDTRNFQWKPISSMHEARSMMDAAVLEEKIFVVGGSSESQ</sequence>
<protein>
    <recommendedName>
        <fullName evidence="3">BACK domain-containing protein</fullName>
    </recommendedName>
</protein>
<feature type="domain" description="BACK" evidence="3">
    <location>
        <begin position="1"/>
        <end position="46"/>
    </location>
</feature>
<dbReference type="SUPFAM" id="SSF117281">
    <property type="entry name" value="Kelch motif"/>
    <property type="match status" value="1"/>
</dbReference>
<dbReference type="AlphaFoldDB" id="A0A2T7PAP3"/>
<dbReference type="Pfam" id="PF07707">
    <property type="entry name" value="BACK"/>
    <property type="match status" value="1"/>
</dbReference>
<feature type="non-terminal residue" evidence="4">
    <location>
        <position position="1"/>
    </location>
</feature>
<dbReference type="STRING" id="400727.A0A2T7PAP3"/>
<comment type="caution">
    <text evidence="4">The sequence shown here is derived from an EMBL/GenBank/DDBJ whole genome shotgun (WGS) entry which is preliminary data.</text>
</comment>
<organism evidence="4 5">
    <name type="scientific">Pomacea canaliculata</name>
    <name type="common">Golden apple snail</name>
    <dbReference type="NCBI Taxonomy" id="400727"/>
    <lineage>
        <taxon>Eukaryota</taxon>
        <taxon>Metazoa</taxon>
        <taxon>Spiralia</taxon>
        <taxon>Lophotrochozoa</taxon>
        <taxon>Mollusca</taxon>
        <taxon>Gastropoda</taxon>
        <taxon>Caenogastropoda</taxon>
        <taxon>Architaenioglossa</taxon>
        <taxon>Ampullarioidea</taxon>
        <taxon>Ampullariidae</taxon>
        <taxon>Pomacea</taxon>
    </lineage>
</organism>
<evidence type="ECO:0000313" key="5">
    <source>
        <dbReference type="Proteomes" id="UP000245119"/>
    </source>
</evidence>
<name>A0A2T7PAP3_POMCA</name>
<reference evidence="4 5" key="1">
    <citation type="submission" date="2018-04" db="EMBL/GenBank/DDBJ databases">
        <title>The genome of golden apple snail Pomacea canaliculata provides insight into stress tolerance and invasive adaptation.</title>
        <authorList>
            <person name="Liu C."/>
            <person name="Liu B."/>
            <person name="Ren Y."/>
            <person name="Zhang Y."/>
            <person name="Wang H."/>
            <person name="Li S."/>
            <person name="Jiang F."/>
            <person name="Yin L."/>
            <person name="Zhang G."/>
            <person name="Qian W."/>
            <person name="Fan W."/>
        </authorList>
    </citation>
    <scope>NUCLEOTIDE SEQUENCE [LARGE SCALE GENOMIC DNA]</scope>
    <source>
        <strain evidence="4">SZHN2017</strain>
        <tissue evidence="4">Muscle</tissue>
    </source>
</reference>